<protein>
    <submittedName>
        <fullName evidence="1">Uncharacterized protein</fullName>
    </submittedName>
</protein>
<dbReference type="InterPro" id="IPR058087">
    <property type="entry name" value="XAC2610_dom"/>
</dbReference>
<evidence type="ECO:0000313" key="1">
    <source>
        <dbReference type="EMBL" id="MRX78357.1"/>
    </source>
</evidence>
<accession>A0A7K0G3G7</accession>
<organism evidence="1 2">
    <name type="scientific">Pedobacter petrophilus</name>
    <dbReference type="NCBI Taxonomy" id="1908241"/>
    <lineage>
        <taxon>Bacteria</taxon>
        <taxon>Pseudomonadati</taxon>
        <taxon>Bacteroidota</taxon>
        <taxon>Sphingobacteriia</taxon>
        <taxon>Sphingobacteriales</taxon>
        <taxon>Sphingobacteriaceae</taxon>
        <taxon>Pedobacter</taxon>
    </lineage>
</organism>
<proteinExistence type="predicted"/>
<dbReference type="RefSeq" id="WP_154282763.1">
    <property type="nucleotide sequence ID" value="NZ_JBHUJQ010000001.1"/>
</dbReference>
<keyword evidence="2" id="KW-1185">Reference proteome</keyword>
<gene>
    <name evidence="1" type="ORF">GJU39_19930</name>
</gene>
<sequence length="280" mass="32285">MNKITFLFFLFLIIFAVKSFAQPFTFQYTGLSKSFMLDLDFGNKGKGAGVKYKGQTQVIALQVKSYQLDTSGRRNGKPDIETFVWDEVIAGKVNGQYGLSKSKDVVKNSWYQRKKDGKRFFLHHVKNKKDNGNSALLVHGAFIKFNRINNNKVEIEYPDGQKTTSVLPDEDSPDARRQSYIEDYNFDGYDDLGFSIPDAGMGVYRTFGIWLYNPVSKRFEKMVEPDYTNAECSELCNVTLDKKKKLLYSTCRGGARWWQDTYRFSTKNKLIWISSKELNL</sequence>
<comment type="caution">
    <text evidence="1">The sequence shown here is derived from an EMBL/GenBank/DDBJ whole genome shotgun (WGS) entry which is preliminary data.</text>
</comment>
<name>A0A7K0G3G7_9SPHI</name>
<dbReference type="NCBIfam" id="NF047539">
    <property type="entry name" value="XAC2610_fam"/>
    <property type="match status" value="1"/>
</dbReference>
<dbReference type="EMBL" id="WKKH01000049">
    <property type="protein sequence ID" value="MRX78357.1"/>
    <property type="molecule type" value="Genomic_DNA"/>
</dbReference>
<dbReference type="Proteomes" id="UP000487757">
    <property type="component" value="Unassembled WGS sequence"/>
</dbReference>
<dbReference type="AlphaFoldDB" id="A0A7K0G3G7"/>
<evidence type="ECO:0000313" key="2">
    <source>
        <dbReference type="Proteomes" id="UP000487757"/>
    </source>
</evidence>
<reference evidence="1 2" key="1">
    <citation type="submission" date="2019-11" db="EMBL/GenBank/DDBJ databases">
        <title>Pedobacter petrophilus genome.</title>
        <authorList>
            <person name="Feldbauer M.J."/>
            <person name="Newman J.D."/>
        </authorList>
    </citation>
    <scope>NUCLEOTIDE SEQUENCE [LARGE SCALE GENOMIC DNA]</scope>
    <source>
        <strain evidence="1 2">LMG 29686</strain>
    </source>
</reference>
<dbReference type="OrthoDB" id="8431028at2"/>